<reference evidence="2" key="2">
    <citation type="submission" date="2023-06" db="EMBL/GenBank/DDBJ databases">
        <authorList>
            <person name="Ma L."/>
            <person name="Liu K.-W."/>
            <person name="Li Z."/>
            <person name="Hsiao Y.-Y."/>
            <person name="Qi Y."/>
            <person name="Fu T."/>
            <person name="Tang G."/>
            <person name="Zhang D."/>
            <person name="Sun W.-H."/>
            <person name="Liu D.-K."/>
            <person name="Li Y."/>
            <person name="Chen G.-Z."/>
            <person name="Liu X.-D."/>
            <person name="Liao X.-Y."/>
            <person name="Jiang Y.-T."/>
            <person name="Yu X."/>
            <person name="Hao Y."/>
            <person name="Huang J."/>
            <person name="Zhao X.-W."/>
            <person name="Ke S."/>
            <person name="Chen Y.-Y."/>
            <person name="Wu W.-L."/>
            <person name="Hsu J.-L."/>
            <person name="Lin Y.-F."/>
            <person name="Huang M.-D."/>
            <person name="Li C.-Y."/>
            <person name="Huang L."/>
            <person name="Wang Z.-W."/>
            <person name="Zhao X."/>
            <person name="Zhong W.-Y."/>
            <person name="Peng D.-H."/>
            <person name="Ahmad S."/>
            <person name="Lan S."/>
            <person name="Zhang J.-S."/>
            <person name="Tsai W.-C."/>
            <person name="Van De Peer Y."/>
            <person name="Liu Z.-J."/>
        </authorList>
    </citation>
    <scope>NUCLEOTIDE SEQUENCE</scope>
    <source>
        <strain evidence="2">SCP</strain>
        <tissue evidence="2">Leaves</tissue>
    </source>
</reference>
<protein>
    <recommendedName>
        <fullName evidence="1">RNase H type-1 domain-containing protein</fullName>
    </recommendedName>
</protein>
<evidence type="ECO:0000313" key="2">
    <source>
        <dbReference type="EMBL" id="KAK1280639.1"/>
    </source>
</evidence>
<reference evidence="2" key="1">
    <citation type="journal article" date="2023" name="Nat. Commun.">
        <title>Diploid and tetraploid genomes of Acorus and the evolution of monocots.</title>
        <authorList>
            <person name="Ma L."/>
            <person name="Liu K.W."/>
            <person name="Li Z."/>
            <person name="Hsiao Y.Y."/>
            <person name="Qi Y."/>
            <person name="Fu T."/>
            <person name="Tang G.D."/>
            <person name="Zhang D."/>
            <person name="Sun W.H."/>
            <person name="Liu D.K."/>
            <person name="Li Y."/>
            <person name="Chen G.Z."/>
            <person name="Liu X.D."/>
            <person name="Liao X.Y."/>
            <person name="Jiang Y.T."/>
            <person name="Yu X."/>
            <person name="Hao Y."/>
            <person name="Huang J."/>
            <person name="Zhao X.W."/>
            <person name="Ke S."/>
            <person name="Chen Y.Y."/>
            <person name="Wu W.L."/>
            <person name="Hsu J.L."/>
            <person name="Lin Y.F."/>
            <person name="Huang M.D."/>
            <person name="Li C.Y."/>
            <person name="Huang L."/>
            <person name="Wang Z.W."/>
            <person name="Zhao X."/>
            <person name="Zhong W.Y."/>
            <person name="Peng D.H."/>
            <person name="Ahmad S."/>
            <person name="Lan S."/>
            <person name="Zhang J.S."/>
            <person name="Tsai W.C."/>
            <person name="Van de Peer Y."/>
            <person name="Liu Z.J."/>
        </authorList>
    </citation>
    <scope>NUCLEOTIDE SEQUENCE</scope>
    <source>
        <strain evidence="2">SCP</strain>
    </source>
</reference>
<dbReference type="CDD" id="cd06222">
    <property type="entry name" value="RNase_H_like"/>
    <property type="match status" value="1"/>
</dbReference>
<dbReference type="Proteomes" id="UP001179952">
    <property type="component" value="Unassembled WGS sequence"/>
</dbReference>
<dbReference type="AlphaFoldDB" id="A0AAV9BXF3"/>
<dbReference type="Pfam" id="PF13456">
    <property type="entry name" value="RVT_3"/>
    <property type="match status" value="1"/>
</dbReference>
<dbReference type="PANTHER" id="PTHR33116:SF80">
    <property type="entry name" value="REVERSE TRANSCRIPTASE ZINC-BINDING DOMAIN-CONTAINING PROTEIN"/>
    <property type="match status" value="1"/>
</dbReference>
<dbReference type="InterPro" id="IPR002156">
    <property type="entry name" value="RNaseH_domain"/>
</dbReference>
<evidence type="ECO:0000313" key="3">
    <source>
        <dbReference type="Proteomes" id="UP001179952"/>
    </source>
</evidence>
<dbReference type="Gene3D" id="3.30.420.10">
    <property type="entry name" value="Ribonuclease H-like superfamily/Ribonuclease H"/>
    <property type="match status" value="1"/>
</dbReference>
<dbReference type="InterPro" id="IPR044730">
    <property type="entry name" value="RNase_H-like_dom_plant"/>
</dbReference>
<accession>A0AAV9BXF3</accession>
<sequence>MPLFTGALTHSLCQPLIEEIRARVQSWTGKTPSIAGRMELIRSVLCSFHIYWSTTFILPQKTIKETEKLIRTFLWQGCSPTKKLHHLNWLTVCKPFDEGGLGIRRLKDWNTGAQGVRFWDLASNNTSLWSTWVKRRYIKTSNIWSHTPPMSSTNAWKRIMHTKTWITGFVRYVIFEGKSINVWYDPWLNGKGLRAALGRDLLPLSTNLSVLIQNGKWTKRTTVIWEPPEEGWLKLNTDGSLANDRGGYGAIIRNPQAEFTIGLAGRLDLPSINLLELKAIEQGVWLGIFIEASKLWIESDSTTALALIRGSGHIPWSAFRSLRRLHQGLELLDCWKASHIHREGNSPADLLAAHQSPRGEIIIQTSHVWEELQAAIALTACFISYPSLVCKEWVSYFS</sequence>
<dbReference type="InterPro" id="IPR012337">
    <property type="entry name" value="RNaseH-like_sf"/>
</dbReference>
<dbReference type="GO" id="GO:0004523">
    <property type="term" value="F:RNA-DNA hybrid ribonuclease activity"/>
    <property type="evidence" value="ECO:0007669"/>
    <property type="project" value="InterPro"/>
</dbReference>
<dbReference type="PANTHER" id="PTHR33116">
    <property type="entry name" value="REVERSE TRANSCRIPTASE ZINC-BINDING DOMAIN-CONTAINING PROTEIN-RELATED-RELATED"/>
    <property type="match status" value="1"/>
</dbReference>
<feature type="domain" description="RNase H type-1" evidence="1">
    <location>
        <begin position="236"/>
        <end position="354"/>
    </location>
</feature>
<name>A0AAV9BXF3_ACOGR</name>
<dbReference type="EMBL" id="JAUJYN010000001">
    <property type="protein sequence ID" value="KAK1280639.1"/>
    <property type="molecule type" value="Genomic_DNA"/>
</dbReference>
<organism evidence="2 3">
    <name type="scientific">Acorus gramineus</name>
    <name type="common">Dwarf sweet flag</name>
    <dbReference type="NCBI Taxonomy" id="55184"/>
    <lineage>
        <taxon>Eukaryota</taxon>
        <taxon>Viridiplantae</taxon>
        <taxon>Streptophyta</taxon>
        <taxon>Embryophyta</taxon>
        <taxon>Tracheophyta</taxon>
        <taxon>Spermatophyta</taxon>
        <taxon>Magnoliopsida</taxon>
        <taxon>Liliopsida</taxon>
        <taxon>Acoraceae</taxon>
        <taxon>Acorus</taxon>
    </lineage>
</organism>
<keyword evidence="3" id="KW-1185">Reference proteome</keyword>
<comment type="caution">
    <text evidence="2">The sequence shown here is derived from an EMBL/GenBank/DDBJ whole genome shotgun (WGS) entry which is preliminary data.</text>
</comment>
<dbReference type="InterPro" id="IPR036397">
    <property type="entry name" value="RNaseH_sf"/>
</dbReference>
<dbReference type="GO" id="GO:0003676">
    <property type="term" value="F:nucleic acid binding"/>
    <property type="evidence" value="ECO:0007669"/>
    <property type="project" value="InterPro"/>
</dbReference>
<dbReference type="SUPFAM" id="SSF53098">
    <property type="entry name" value="Ribonuclease H-like"/>
    <property type="match status" value="1"/>
</dbReference>
<proteinExistence type="predicted"/>
<gene>
    <name evidence="2" type="ORF">QJS04_geneDACA014229</name>
</gene>
<evidence type="ECO:0000259" key="1">
    <source>
        <dbReference type="Pfam" id="PF13456"/>
    </source>
</evidence>